<dbReference type="NCBIfam" id="NF003919">
    <property type="entry name" value="PRK05443.1-4"/>
    <property type="match status" value="1"/>
</dbReference>
<dbReference type="Gene3D" id="3.30.870.10">
    <property type="entry name" value="Endonuclease Chain A"/>
    <property type="match status" value="2"/>
</dbReference>
<evidence type="ECO:0000256" key="4">
    <source>
        <dbReference type="ARBA" id="ARBA00022723"/>
    </source>
</evidence>
<dbReference type="CDD" id="cd09168">
    <property type="entry name" value="PLDc_PaPPK1_C2_like"/>
    <property type="match status" value="1"/>
</dbReference>
<dbReference type="GO" id="GO:0046872">
    <property type="term" value="F:metal ion binding"/>
    <property type="evidence" value="ECO:0007669"/>
    <property type="project" value="UniProtKB-KW"/>
</dbReference>
<evidence type="ECO:0000256" key="3">
    <source>
        <dbReference type="ARBA" id="ARBA00022679"/>
    </source>
</evidence>
<dbReference type="Gene3D" id="3.30.1840.10">
    <property type="entry name" value="Polyphosphate kinase middle domain"/>
    <property type="match status" value="1"/>
</dbReference>
<dbReference type="Gene3D" id="1.20.58.310">
    <property type="entry name" value="Polyphosphate kinase N-terminal domain"/>
    <property type="match status" value="1"/>
</dbReference>
<evidence type="ECO:0000259" key="10">
    <source>
        <dbReference type="Pfam" id="PF02503"/>
    </source>
</evidence>
<dbReference type="InterPro" id="IPR025200">
    <property type="entry name" value="PPK_C_dom2"/>
</dbReference>
<dbReference type="SUPFAM" id="SSF56024">
    <property type="entry name" value="Phospholipase D/nuclease"/>
    <property type="match status" value="2"/>
</dbReference>
<dbReference type="InterPro" id="IPR041108">
    <property type="entry name" value="PP_kinase_C_1"/>
</dbReference>
<gene>
    <name evidence="14" type="ORF">LCGC14_0158620</name>
</gene>
<protein>
    <recommendedName>
        <fullName evidence="1">ATP-polyphosphate phosphotransferase</fullName>
        <ecNumber evidence="1">2.7.4.1</ecNumber>
    </recommendedName>
</protein>
<dbReference type="GO" id="GO:0009358">
    <property type="term" value="C:polyphosphate kinase complex"/>
    <property type="evidence" value="ECO:0007669"/>
    <property type="project" value="InterPro"/>
</dbReference>
<feature type="domain" description="Polyphosphate kinase N-terminal" evidence="11">
    <location>
        <begin position="93"/>
        <end position="198"/>
    </location>
</feature>
<dbReference type="NCBIfam" id="NF003918">
    <property type="entry name" value="PRK05443.1-2"/>
    <property type="match status" value="1"/>
</dbReference>
<keyword evidence="7" id="KW-0067">ATP-binding</keyword>
<dbReference type="HAMAP" id="MF_00347">
    <property type="entry name" value="Polyphosphate_kinase"/>
    <property type="match status" value="1"/>
</dbReference>
<reference evidence="14" key="1">
    <citation type="journal article" date="2015" name="Nature">
        <title>Complex archaea that bridge the gap between prokaryotes and eukaryotes.</title>
        <authorList>
            <person name="Spang A."/>
            <person name="Saw J.H."/>
            <person name="Jorgensen S.L."/>
            <person name="Zaremba-Niedzwiedzka K."/>
            <person name="Martijn J."/>
            <person name="Lind A.E."/>
            <person name="van Eijk R."/>
            <person name="Schleper C."/>
            <person name="Guy L."/>
            <person name="Ettema T.J."/>
        </authorList>
    </citation>
    <scope>NUCLEOTIDE SEQUENCE</scope>
</reference>
<dbReference type="InterPro" id="IPR024953">
    <property type="entry name" value="PP_kinase_middle"/>
</dbReference>
<dbReference type="PANTHER" id="PTHR30218:SF0">
    <property type="entry name" value="POLYPHOSPHATE KINASE"/>
    <property type="match status" value="1"/>
</dbReference>
<comment type="caution">
    <text evidence="14">The sequence shown here is derived from an EMBL/GenBank/DDBJ whole genome shotgun (WGS) entry which is preliminary data.</text>
</comment>
<keyword evidence="6" id="KW-0418">Kinase</keyword>
<evidence type="ECO:0000256" key="2">
    <source>
        <dbReference type="ARBA" id="ARBA00022553"/>
    </source>
</evidence>
<keyword evidence="3" id="KW-0808">Transferase</keyword>
<dbReference type="PIRSF" id="PIRSF015589">
    <property type="entry name" value="PP_kinase"/>
    <property type="match status" value="1"/>
</dbReference>
<accession>A0A0F9XYH1</accession>
<dbReference type="FunFam" id="3.30.870.10:FF:000001">
    <property type="entry name" value="Polyphosphate kinase"/>
    <property type="match status" value="1"/>
</dbReference>
<evidence type="ECO:0000259" key="11">
    <source>
        <dbReference type="Pfam" id="PF13089"/>
    </source>
</evidence>
<evidence type="ECO:0000313" key="14">
    <source>
        <dbReference type="EMBL" id="KKN97443.1"/>
    </source>
</evidence>
<keyword evidence="2" id="KW-0597">Phosphoprotein</keyword>
<dbReference type="SUPFAM" id="SSF143724">
    <property type="entry name" value="PHP14-like"/>
    <property type="match status" value="1"/>
</dbReference>
<feature type="domain" description="Polyphosphate kinase C-terminal" evidence="13">
    <location>
        <begin position="413"/>
        <end position="577"/>
    </location>
</feature>
<keyword evidence="4" id="KW-0479">Metal-binding</keyword>
<dbReference type="InterPro" id="IPR003414">
    <property type="entry name" value="PP_kinase"/>
</dbReference>
<dbReference type="Pfam" id="PF13089">
    <property type="entry name" value="PP_kinase_N"/>
    <property type="match status" value="1"/>
</dbReference>
<evidence type="ECO:0000259" key="12">
    <source>
        <dbReference type="Pfam" id="PF13090"/>
    </source>
</evidence>
<keyword evidence="8" id="KW-0460">Magnesium</keyword>
<dbReference type="NCBIfam" id="TIGR03705">
    <property type="entry name" value="poly_P_kin"/>
    <property type="match status" value="1"/>
</dbReference>
<name>A0A0F9XYH1_9ZZZZ</name>
<dbReference type="SUPFAM" id="SSF140356">
    <property type="entry name" value="PPK N-terminal domain-like"/>
    <property type="match status" value="1"/>
</dbReference>
<feature type="region of interest" description="Disordered" evidence="9">
    <location>
        <begin position="1"/>
        <end position="54"/>
    </location>
</feature>
<dbReference type="CDD" id="cd09165">
    <property type="entry name" value="PLDc_PaPPK1_C1_like"/>
    <property type="match status" value="1"/>
</dbReference>
<dbReference type="EMBL" id="LAZR01000058">
    <property type="protein sequence ID" value="KKN97443.1"/>
    <property type="molecule type" value="Genomic_DNA"/>
</dbReference>
<dbReference type="GO" id="GO:0006799">
    <property type="term" value="P:polyphosphate biosynthetic process"/>
    <property type="evidence" value="ECO:0007669"/>
    <property type="project" value="InterPro"/>
</dbReference>
<dbReference type="Pfam" id="PF13090">
    <property type="entry name" value="PP_kinase_C"/>
    <property type="match status" value="1"/>
</dbReference>
<proteinExistence type="inferred from homology"/>
<dbReference type="GO" id="GO:0005524">
    <property type="term" value="F:ATP binding"/>
    <property type="evidence" value="ECO:0007669"/>
    <property type="project" value="UniProtKB-KW"/>
</dbReference>
<dbReference type="EC" id="2.7.4.1" evidence="1"/>
<feature type="domain" description="Polyphosphate kinase middle" evidence="10">
    <location>
        <begin position="207"/>
        <end position="384"/>
    </location>
</feature>
<keyword evidence="5" id="KW-0547">Nucleotide-binding</keyword>
<evidence type="ECO:0000256" key="5">
    <source>
        <dbReference type="ARBA" id="ARBA00022741"/>
    </source>
</evidence>
<sequence length="797" mass="89136">MDTASPAPRAKSRNLRTRKPAAGAVKGRQETAAQLPTDMPEPGDVAAASTLPEGETTPILSEASVILETPPAEVEAAANNDRPAESELPADRFINREISWLQFNRRVLEESQNSSHPLLERIRFLSISADNLDEFFMVRVAGLAGQVREKITVRSIDGLTPQEQLDRILDDVGHLQGEQQASLAELVKELRQERIQIVGAGDLKRDDRVWLEKNFDETIFPVLTPLSIDPAHPFPFIPNLGFSIALALLRERDSHPMNALLRLPPALQRFIEMPPTDKGLIRLVPLESIVALFIGRLFPGYRVKGAGTFRIIRDSDIEVEEEAEDLVRHFESALKRRRRGSVIRIEFDSVMPETLRNFVAGELAVPESRVSVMDGMLALDSVSQICKLPRDDLKFKPYIPRFPERIREHNGDCFAAIREKDIIVHHPYESFDVVVQFLRQAAQDPNVIAIKQTLYRTSNESPIVRALVDAAESGKSVTALVELKARFDEEANIRWARDLERAGVQVVFGFIEKKTHAKLSLIVRREDGRLVNFVHIGTGNYHPITARIYTDLSYFTADPDIAHDVQLVFNYITGYAEPAEVKKLAISPLTMRSRIVGHIEDEVAHVRAGRPGQIWMKMNSLVDPAIIDALYRASQAGVEIDLVVRGICCLRPRVPGLSDNIRVKSIVGRFLEHSRIFCFGNGQGLPSEAAIVYMGSADMMPRNLDRRVETLVPITTPTVHSQVLSQIMLGNILDNQQSWSVAADGTSRHIFPSPGEQPFNAQRYFMTNPSLSGRGKALKTDAPKLIARQRADHARFD</sequence>
<dbReference type="InterPro" id="IPR025198">
    <property type="entry name" value="PPK_N_dom"/>
</dbReference>
<evidence type="ECO:0000256" key="8">
    <source>
        <dbReference type="ARBA" id="ARBA00022842"/>
    </source>
</evidence>
<dbReference type="NCBIfam" id="NF003921">
    <property type="entry name" value="PRK05443.2-2"/>
    <property type="match status" value="1"/>
</dbReference>
<dbReference type="Pfam" id="PF02503">
    <property type="entry name" value="PP_kinase"/>
    <property type="match status" value="1"/>
</dbReference>
<dbReference type="PANTHER" id="PTHR30218">
    <property type="entry name" value="POLYPHOSPHATE KINASE"/>
    <property type="match status" value="1"/>
</dbReference>
<feature type="compositionally biased region" description="Basic residues" evidence="9">
    <location>
        <begin position="10"/>
        <end position="19"/>
    </location>
</feature>
<dbReference type="GO" id="GO:0008976">
    <property type="term" value="F:polyphosphate kinase activity"/>
    <property type="evidence" value="ECO:0007669"/>
    <property type="project" value="UniProtKB-EC"/>
</dbReference>
<evidence type="ECO:0000256" key="7">
    <source>
        <dbReference type="ARBA" id="ARBA00022840"/>
    </source>
</evidence>
<dbReference type="AlphaFoldDB" id="A0A0F9XYH1"/>
<feature type="domain" description="Polyphosphate kinase C-terminal" evidence="12">
    <location>
        <begin position="584"/>
        <end position="762"/>
    </location>
</feature>
<dbReference type="InterPro" id="IPR036832">
    <property type="entry name" value="PPK_N_dom_sf"/>
</dbReference>
<dbReference type="Pfam" id="PF17941">
    <property type="entry name" value="PP_kinase_C_1"/>
    <property type="match status" value="1"/>
</dbReference>
<organism evidence="14">
    <name type="scientific">marine sediment metagenome</name>
    <dbReference type="NCBI Taxonomy" id="412755"/>
    <lineage>
        <taxon>unclassified sequences</taxon>
        <taxon>metagenomes</taxon>
        <taxon>ecological metagenomes</taxon>
    </lineage>
</organism>
<evidence type="ECO:0000256" key="6">
    <source>
        <dbReference type="ARBA" id="ARBA00022777"/>
    </source>
</evidence>
<evidence type="ECO:0000259" key="13">
    <source>
        <dbReference type="Pfam" id="PF17941"/>
    </source>
</evidence>
<dbReference type="InterPro" id="IPR036830">
    <property type="entry name" value="PP_kinase_middle_dom_sf"/>
</dbReference>
<evidence type="ECO:0000256" key="9">
    <source>
        <dbReference type="SAM" id="MobiDB-lite"/>
    </source>
</evidence>
<evidence type="ECO:0000256" key="1">
    <source>
        <dbReference type="ARBA" id="ARBA00012960"/>
    </source>
</evidence>
<dbReference type="NCBIfam" id="NF003917">
    <property type="entry name" value="PRK05443.1-1"/>
    <property type="match status" value="1"/>
</dbReference>